<dbReference type="InterPro" id="IPR027417">
    <property type="entry name" value="P-loop_NTPase"/>
</dbReference>
<accession>K9WAC9</accession>
<proteinExistence type="predicted"/>
<dbReference type="GO" id="GO:0016887">
    <property type="term" value="F:ATP hydrolysis activity"/>
    <property type="evidence" value="ECO:0007669"/>
    <property type="project" value="InterPro"/>
</dbReference>
<dbReference type="Pfam" id="PF13401">
    <property type="entry name" value="AAA_22"/>
    <property type="match status" value="1"/>
</dbReference>
<dbReference type="SUPFAM" id="SSF52540">
    <property type="entry name" value="P-loop containing nucleoside triphosphate hydrolases"/>
    <property type="match status" value="1"/>
</dbReference>
<dbReference type="OrthoDB" id="5593847at2"/>
<dbReference type="Gene3D" id="3.40.50.300">
    <property type="entry name" value="P-loop containing nucleotide triphosphate hydrolases"/>
    <property type="match status" value="1"/>
</dbReference>
<dbReference type="AlphaFoldDB" id="K9WAC9"/>
<dbReference type="EMBL" id="CP003630">
    <property type="protein sequence ID" value="AFZ16719.1"/>
    <property type="molecule type" value="Genomic_DNA"/>
</dbReference>
<keyword evidence="3" id="KW-1185">Reference proteome</keyword>
<evidence type="ECO:0000313" key="2">
    <source>
        <dbReference type="EMBL" id="AFZ16719.1"/>
    </source>
</evidence>
<gene>
    <name evidence="2" type="ORF">Mic7113_0811</name>
</gene>
<evidence type="ECO:0000259" key="1">
    <source>
        <dbReference type="Pfam" id="PF13401"/>
    </source>
</evidence>
<dbReference type="STRING" id="1173027.Mic7113_0811"/>
<protein>
    <recommendedName>
        <fullName evidence="1">ORC1/DEAH AAA+ ATPase domain-containing protein</fullName>
    </recommendedName>
</protein>
<dbReference type="HOGENOM" id="CLU_036574_1_0_3"/>
<organism evidence="2 3">
    <name type="scientific">Allocoleopsis franciscana PCC 7113</name>
    <dbReference type="NCBI Taxonomy" id="1173027"/>
    <lineage>
        <taxon>Bacteria</taxon>
        <taxon>Bacillati</taxon>
        <taxon>Cyanobacteriota</taxon>
        <taxon>Cyanophyceae</taxon>
        <taxon>Coleofasciculales</taxon>
        <taxon>Coleofasciculaceae</taxon>
        <taxon>Allocoleopsis</taxon>
        <taxon>Allocoleopsis franciscana</taxon>
    </lineage>
</organism>
<dbReference type="KEGG" id="mic:Mic7113_0811"/>
<dbReference type="Proteomes" id="UP000010471">
    <property type="component" value="Chromosome"/>
</dbReference>
<evidence type="ECO:0000313" key="3">
    <source>
        <dbReference type="Proteomes" id="UP000010471"/>
    </source>
</evidence>
<feature type="domain" description="ORC1/DEAH AAA+ ATPase" evidence="1">
    <location>
        <begin position="141"/>
        <end position="286"/>
    </location>
</feature>
<dbReference type="eggNOG" id="COG1474">
    <property type="taxonomic scope" value="Bacteria"/>
</dbReference>
<dbReference type="InterPro" id="IPR049945">
    <property type="entry name" value="AAA_22"/>
</dbReference>
<reference evidence="2 3" key="1">
    <citation type="submission" date="2012-06" db="EMBL/GenBank/DDBJ databases">
        <title>Finished chromosome of genome of Microcoleus sp. PCC 7113.</title>
        <authorList>
            <consortium name="US DOE Joint Genome Institute"/>
            <person name="Gugger M."/>
            <person name="Coursin T."/>
            <person name="Rippka R."/>
            <person name="Tandeau De Marsac N."/>
            <person name="Huntemann M."/>
            <person name="Wei C.-L."/>
            <person name="Han J."/>
            <person name="Detter J.C."/>
            <person name="Han C."/>
            <person name="Tapia R."/>
            <person name="Chen A."/>
            <person name="Kyrpides N."/>
            <person name="Mavromatis K."/>
            <person name="Markowitz V."/>
            <person name="Szeto E."/>
            <person name="Ivanova N."/>
            <person name="Pagani I."/>
            <person name="Pati A."/>
            <person name="Goodwin L."/>
            <person name="Nordberg H.P."/>
            <person name="Cantor M.N."/>
            <person name="Hua S.X."/>
            <person name="Woyke T."/>
            <person name="Kerfeld C.A."/>
        </authorList>
    </citation>
    <scope>NUCLEOTIDE SEQUENCE [LARGE SCALE GENOMIC DNA]</scope>
    <source>
        <strain evidence="2 3">PCC 7113</strain>
    </source>
</reference>
<dbReference type="RefSeq" id="WP_015180882.1">
    <property type="nucleotide sequence ID" value="NC_019738.1"/>
</dbReference>
<dbReference type="PATRIC" id="fig|1173027.3.peg.893"/>
<name>K9WAC9_9CYAN</name>
<sequence length="568" mass="65409">MDRNDEWEWVQIPNGEWAAVANYIDHKLPEYNSNPLIQALPTMFSPREFARRVAKLPQFHPQERELEPHYRFHCIERLSRYFDPQNRSVELQQQICVLIMEGYLGRNLLKPDYARRSRQIYQAIEAGDGNNLENYVDVPTSASSLTLIGPSGIGKTTNLINILNLYPQVIIHPDYSVYQLVWLKVDCPHAGSLKGLCTDIFLAADRLLGTNYFKKFGSKGNSEDYMLAQVAQLAHTQHLGVLIIDEMQNLAKAKRGRDELLNFLVKMDNIIGVPVIRIATNEAFPIFRENFRNARRAIGKAGVVWNRMLKEREWEQFLIGIWHYQWTNKFVPITEKINEKQTINEEINEAFYYESQGIIDIAIKLYKMVQWRAISLRSEEITVELIHRVAEEGLQIVKPMLDAIRSGKKESMEKYGDIDLLDTTEYRNQCLAELKSKELEEIRKLAQNQQRKGNVSATLSHVILKLMELDVEPALAKECADKVVASKDEDTDIPSLVKEAYILALQGAKVKENQTKSSKRKTKSKPKYQDNDIRLLVENAKKDKKPAYVYLESAGIIKNPVQDFIKTV</sequence>